<evidence type="ECO:0008006" key="4">
    <source>
        <dbReference type="Google" id="ProtNLM"/>
    </source>
</evidence>
<dbReference type="Proteomes" id="UP000634206">
    <property type="component" value="Unassembled WGS sequence"/>
</dbReference>
<reference evidence="2" key="1">
    <citation type="submission" date="2021-01" db="EMBL/GenBank/DDBJ databases">
        <title>Modified the classification status of verrucomicrobia.</title>
        <authorList>
            <person name="Feng X."/>
        </authorList>
    </citation>
    <scope>NUCLEOTIDE SEQUENCE</scope>
    <source>
        <strain evidence="2">5K15</strain>
    </source>
</reference>
<dbReference type="SUPFAM" id="SSF54001">
    <property type="entry name" value="Cysteine proteinases"/>
    <property type="match status" value="1"/>
</dbReference>
<accession>A0AAE2SEX9</accession>
<sequence length="499" mass="54484">MNSHLKRVTTLCSLAILAPAVQAKPTPSEPAITKAHAVYPGFSRPPSQGENYNTWSDAKGPDVGATTVDVSRLPSRVDNSARPQFPAVYKQIWGACGQFASVASIFTYEMNVLNGTAADTDATRFPAHFSWNMINNAENKGSEAYHGWEVAKHIGVPTAKSYGGVRLDKIGVWPDGYHIWREAMEYRVSGYRYTPLNTVEQLNEARAWLYDRNQPKQGGQTVGGLFAMDGRMGELKKVTVTLPKGAHEAGKKLWTKWGPSGYGHGIACVGYDDEVGYDVNGDGKITNDVDLNGDGKVTLADWERGAFIIVNSWGDEWSNNGRIYLLYSGMVDPTWKRGNYLGRVEVARYQPRTTLRLKLACSDRTDLRMNIGLASDEQATAPEQQFAPEAFNGWPLFGRSNAGHVPIAGPGDDRPIEAGIDLTTLLKRLGPNEDGKGRLFLSLSRADGSEASGELIECAIRTYDQHGGFVRESVVKVGDGSFGESQFTLEASVDGLPVQ</sequence>
<dbReference type="EMBL" id="JAENIG010000006">
    <property type="protein sequence ID" value="MBK1855310.1"/>
    <property type="molecule type" value="Genomic_DNA"/>
</dbReference>
<dbReference type="PROSITE" id="PS00018">
    <property type="entry name" value="EF_HAND_1"/>
    <property type="match status" value="1"/>
</dbReference>
<dbReference type="InterPro" id="IPR018247">
    <property type="entry name" value="EF_Hand_1_Ca_BS"/>
</dbReference>
<evidence type="ECO:0000313" key="3">
    <source>
        <dbReference type="Proteomes" id="UP000634206"/>
    </source>
</evidence>
<name>A0AAE2SEX9_9BACT</name>
<dbReference type="Gene3D" id="3.90.70.10">
    <property type="entry name" value="Cysteine proteinases"/>
    <property type="match status" value="1"/>
</dbReference>
<proteinExistence type="predicted"/>
<feature type="signal peptide" evidence="1">
    <location>
        <begin position="1"/>
        <end position="23"/>
    </location>
</feature>
<evidence type="ECO:0000256" key="1">
    <source>
        <dbReference type="SAM" id="SignalP"/>
    </source>
</evidence>
<gene>
    <name evidence="2" type="ORF">JIN83_10095</name>
</gene>
<comment type="caution">
    <text evidence="2">The sequence shown here is derived from an EMBL/GenBank/DDBJ whole genome shotgun (WGS) entry which is preliminary data.</text>
</comment>
<feature type="chain" id="PRO_5042185066" description="Peptidase C1A papain C-terminal domain-containing protein" evidence="1">
    <location>
        <begin position="24"/>
        <end position="499"/>
    </location>
</feature>
<organism evidence="2 3">
    <name type="scientific">Oceaniferula flava</name>
    <dbReference type="NCBI Taxonomy" id="2800421"/>
    <lineage>
        <taxon>Bacteria</taxon>
        <taxon>Pseudomonadati</taxon>
        <taxon>Verrucomicrobiota</taxon>
        <taxon>Verrucomicrobiia</taxon>
        <taxon>Verrucomicrobiales</taxon>
        <taxon>Verrucomicrobiaceae</taxon>
        <taxon>Oceaniferula</taxon>
    </lineage>
</organism>
<keyword evidence="3" id="KW-1185">Reference proteome</keyword>
<evidence type="ECO:0000313" key="2">
    <source>
        <dbReference type="EMBL" id="MBK1855310.1"/>
    </source>
</evidence>
<dbReference type="AlphaFoldDB" id="A0AAE2SEX9"/>
<dbReference type="RefSeq" id="WP_309489923.1">
    <property type="nucleotide sequence ID" value="NZ_JAENIG010000006.1"/>
</dbReference>
<dbReference type="InterPro" id="IPR038765">
    <property type="entry name" value="Papain-like_cys_pep_sf"/>
</dbReference>
<keyword evidence="1" id="KW-0732">Signal</keyword>
<protein>
    <recommendedName>
        <fullName evidence="4">Peptidase C1A papain C-terminal domain-containing protein</fullName>
    </recommendedName>
</protein>